<reference evidence="1 2" key="1">
    <citation type="submission" date="2018-12" db="EMBL/GenBank/DDBJ databases">
        <authorList>
            <consortium name="Pathogen Informatics"/>
        </authorList>
    </citation>
    <scope>NUCLEOTIDE SEQUENCE [LARGE SCALE GENOMIC DNA]</scope>
    <source>
        <strain evidence="1 2">NCTC13098</strain>
    </source>
</reference>
<evidence type="ECO:0000313" key="1">
    <source>
        <dbReference type="EMBL" id="VDR26729.1"/>
    </source>
</evidence>
<protein>
    <submittedName>
        <fullName evidence="1">Uncharacterized protein</fullName>
    </submittedName>
</protein>
<accession>A0A3P8IX11</accession>
<name>A0A3P8IX11_RAOTE</name>
<dbReference type="KEGG" id="rtg:NCTC13098_03087"/>
<gene>
    <name evidence="1" type="ORF">NCTC13098_03087</name>
</gene>
<dbReference type="Proteomes" id="UP000274346">
    <property type="component" value="Chromosome"/>
</dbReference>
<dbReference type="AlphaFoldDB" id="A0A3P8IX11"/>
<proteinExistence type="predicted"/>
<evidence type="ECO:0000313" key="2">
    <source>
        <dbReference type="Proteomes" id="UP000274346"/>
    </source>
</evidence>
<dbReference type="EMBL" id="LR131271">
    <property type="protein sequence ID" value="VDR26729.1"/>
    <property type="molecule type" value="Genomic_DNA"/>
</dbReference>
<sequence length="62" mass="6791">MPMRRVTKNHINPAGKSISTAYSSRLHGLINPIKSQGPGLCHIGYGDDFDMDFIMPGFAGRD</sequence>
<organism evidence="1 2">
    <name type="scientific">Raoultella terrigena</name>
    <name type="common">Klebsiella terrigena</name>
    <dbReference type="NCBI Taxonomy" id="577"/>
    <lineage>
        <taxon>Bacteria</taxon>
        <taxon>Pseudomonadati</taxon>
        <taxon>Pseudomonadota</taxon>
        <taxon>Gammaproteobacteria</taxon>
        <taxon>Enterobacterales</taxon>
        <taxon>Enterobacteriaceae</taxon>
        <taxon>Klebsiella/Raoultella group</taxon>
        <taxon>Raoultella</taxon>
    </lineage>
</organism>